<evidence type="ECO:0000256" key="3">
    <source>
        <dbReference type="ARBA" id="ARBA00022741"/>
    </source>
</evidence>
<dbReference type="GO" id="GO:0007169">
    <property type="term" value="P:cell surface receptor protein tyrosine kinase signaling pathway"/>
    <property type="evidence" value="ECO:0007669"/>
    <property type="project" value="InterPro"/>
</dbReference>
<dbReference type="Gene3D" id="1.10.510.10">
    <property type="entry name" value="Transferase(Phosphotransferase) domain 1"/>
    <property type="match status" value="1"/>
</dbReference>
<evidence type="ECO:0000256" key="6">
    <source>
        <dbReference type="ARBA" id="ARBA00023137"/>
    </source>
</evidence>
<keyword evidence="2" id="KW-0808">Transferase</keyword>
<dbReference type="InterPro" id="IPR011009">
    <property type="entry name" value="Kinase-like_dom_sf"/>
</dbReference>
<evidence type="ECO:0000256" key="10">
    <source>
        <dbReference type="SAM" id="Phobius"/>
    </source>
</evidence>
<evidence type="ECO:0000256" key="2">
    <source>
        <dbReference type="ARBA" id="ARBA00022679"/>
    </source>
</evidence>
<dbReference type="GO" id="GO:0051897">
    <property type="term" value="P:positive regulation of phosphatidylinositol 3-kinase/protein kinase B signal transduction"/>
    <property type="evidence" value="ECO:0007669"/>
    <property type="project" value="TreeGrafter"/>
</dbReference>
<keyword evidence="4" id="KW-0418">Kinase</keyword>
<dbReference type="EC" id="2.7.10.1" evidence="9"/>
<dbReference type="InterPro" id="IPR002011">
    <property type="entry name" value="Tyr_kinase_rcpt_2_CS"/>
</dbReference>
<dbReference type="InterPro" id="IPR000719">
    <property type="entry name" value="Prot_kinase_dom"/>
</dbReference>
<reference evidence="12" key="1">
    <citation type="submission" date="2023-01" db="EMBL/GenBank/DDBJ databases">
        <title>Genome assembly of the deep-sea coral Lophelia pertusa.</title>
        <authorList>
            <person name="Herrera S."/>
            <person name="Cordes E."/>
        </authorList>
    </citation>
    <scope>NUCLEOTIDE SEQUENCE</scope>
    <source>
        <strain evidence="12">USNM1676648</strain>
        <tissue evidence="12">Polyp</tissue>
    </source>
</reference>
<keyword evidence="3 8" id="KW-0547">Nucleotide-binding</keyword>
<evidence type="ECO:0000256" key="5">
    <source>
        <dbReference type="ARBA" id="ARBA00022840"/>
    </source>
</evidence>
<dbReference type="Pfam" id="PF07714">
    <property type="entry name" value="PK_Tyr_Ser-Thr"/>
    <property type="match status" value="1"/>
</dbReference>
<dbReference type="PROSITE" id="PS00109">
    <property type="entry name" value="PROTEIN_KINASE_TYR"/>
    <property type="match status" value="1"/>
</dbReference>
<evidence type="ECO:0000256" key="8">
    <source>
        <dbReference type="PROSITE-ProRule" id="PRU10141"/>
    </source>
</evidence>
<dbReference type="GO" id="GO:0005886">
    <property type="term" value="C:plasma membrane"/>
    <property type="evidence" value="ECO:0007669"/>
    <property type="project" value="TreeGrafter"/>
</dbReference>
<evidence type="ECO:0000256" key="1">
    <source>
        <dbReference type="ARBA" id="ARBA00004167"/>
    </source>
</evidence>
<dbReference type="GO" id="GO:0004714">
    <property type="term" value="F:transmembrane receptor protein tyrosine kinase activity"/>
    <property type="evidence" value="ECO:0007669"/>
    <property type="project" value="UniProtKB-EC"/>
</dbReference>
<sequence length="355" mass="40095">MGRTIGIAVGCAAAYIVLVVGLMIYCKGRRARQNKKEEVIPPECENLNANGDIEHKDGDDGNDMTMNPLYRTQPSYDKMEFPRHDLEALRSLGNGCYGRAFLARASGIRDGEKETMVVVKALVSNDDQVREEFNKEMEALCGLQNDNVVALLGICKEDEPSYMIFESLEKGDLKQFLLGCYDNGRSTMNSNQKLAICGQVAAGMNYLNSQNFVHKDLAARNCMVGKDLQVKIGFLSLSYDLYNAEYYRFNNMHIPLRWMPPEAIFDDDFSQKSDVWSYGVLVWEIYTLGQLPYNDRSNEEVLKCVKDDLRLPKPDNCPDTVLEVLEKCWELNPLARPSFSELMDDVSGISVDSHV</sequence>
<comment type="caution">
    <text evidence="12">The sequence shown here is derived from an EMBL/GenBank/DDBJ whole genome shotgun (WGS) entry which is preliminary data.</text>
</comment>
<feature type="binding site" evidence="8">
    <location>
        <position position="120"/>
    </location>
    <ligand>
        <name>ATP</name>
        <dbReference type="ChEBI" id="CHEBI:30616"/>
    </ligand>
</feature>
<dbReference type="EMBL" id="MU827343">
    <property type="protein sequence ID" value="KAJ7352981.1"/>
    <property type="molecule type" value="Genomic_DNA"/>
</dbReference>
<evidence type="ECO:0000256" key="7">
    <source>
        <dbReference type="ARBA" id="ARBA00051243"/>
    </source>
</evidence>
<keyword evidence="9 10" id="KW-0812">Transmembrane</keyword>
<dbReference type="PANTHER" id="PTHR24416:SF614">
    <property type="entry name" value="PROTEIN KINASE DOMAIN-CONTAINING PROTEIN"/>
    <property type="match status" value="1"/>
</dbReference>
<keyword evidence="9" id="KW-0597">Phosphoprotein</keyword>
<keyword evidence="10" id="KW-1133">Transmembrane helix</keyword>
<dbReference type="PROSITE" id="PS00107">
    <property type="entry name" value="PROTEIN_KINASE_ATP"/>
    <property type="match status" value="1"/>
</dbReference>
<name>A0A9X0CIH7_9CNID</name>
<gene>
    <name evidence="12" type="ORF">OS493_032920</name>
</gene>
<evidence type="ECO:0000256" key="9">
    <source>
        <dbReference type="RuleBase" id="RU000312"/>
    </source>
</evidence>
<evidence type="ECO:0000313" key="12">
    <source>
        <dbReference type="EMBL" id="KAJ7352981.1"/>
    </source>
</evidence>
<dbReference type="InterPro" id="IPR008266">
    <property type="entry name" value="Tyr_kinase_AS"/>
</dbReference>
<dbReference type="AlphaFoldDB" id="A0A9X0CIH7"/>
<dbReference type="PROSITE" id="PS50011">
    <property type="entry name" value="PROTEIN_KINASE_DOM"/>
    <property type="match status" value="1"/>
</dbReference>
<dbReference type="GO" id="GO:0005524">
    <property type="term" value="F:ATP binding"/>
    <property type="evidence" value="ECO:0007669"/>
    <property type="project" value="UniProtKB-UniRule"/>
</dbReference>
<dbReference type="InterPro" id="IPR001245">
    <property type="entry name" value="Ser-Thr/Tyr_kinase_cat_dom"/>
</dbReference>
<dbReference type="GO" id="GO:0010976">
    <property type="term" value="P:positive regulation of neuron projection development"/>
    <property type="evidence" value="ECO:0007669"/>
    <property type="project" value="TreeGrafter"/>
</dbReference>
<proteinExistence type="inferred from homology"/>
<keyword evidence="5 8" id="KW-0067">ATP-binding</keyword>
<comment type="subcellular location">
    <subcellularLocation>
        <location evidence="1">Membrane</location>
        <topology evidence="1">Single-pass membrane protein</topology>
    </subcellularLocation>
</comment>
<dbReference type="GO" id="GO:0043235">
    <property type="term" value="C:receptor complex"/>
    <property type="evidence" value="ECO:0007669"/>
    <property type="project" value="TreeGrafter"/>
</dbReference>
<dbReference type="PROSITE" id="PS00239">
    <property type="entry name" value="RECEPTOR_TYR_KIN_II"/>
    <property type="match status" value="1"/>
</dbReference>
<dbReference type="PANTHER" id="PTHR24416">
    <property type="entry name" value="TYROSINE-PROTEIN KINASE RECEPTOR"/>
    <property type="match status" value="1"/>
</dbReference>
<keyword evidence="10" id="KW-0472">Membrane</keyword>
<accession>A0A9X0CIH7</accession>
<keyword evidence="13" id="KW-1185">Reference proteome</keyword>
<comment type="similarity">
    <text evidence="9">Belongs to the protein kinase superfamily. Tyr protein kinase family. Insulin receptor subfamily.</text>
</comment>
<dbReference type="FunFam" id="1.10.510.10:FF:000200">
    <property type="entry name" value="inactive tyrosine-protein kinase 7"/>
    <property type="match status" value="1"/>
</dbReference>
<dbReference type="InterPro" id="IPR017441">
    <property type="entry name" value="Protein_kinase_ATP_BS"/>
</dbReference>
<keyword evidence="9" id="KW-0675">Receptor</keyword>
<keyword evidence="6" id="KW-0829">Tyrosine-protein kinase</keyword>
<feature type="transmembrane region" description="Helical" evidence="10">
    <location>
        <begin position="6"/>
        <end position="26"/>
    </location>
</feature>
<dbReference type="Gene3D" id="3.30.200.20">
    <property type="entry name" value="Phosphorylase Kinase, domain 1"/>
    <property type="match status" value="1"/>
</dbReference>
<comment type="catalytic activity">
    <reaction evidence="7 9">
        <text>L-tyrosyl-[protein] + ATP = O-phospho-L-tyrosyl-[protein] + ADP + H(+)</text>
        <dbReference type="Rhea" id="RHEA:10596"/>
        <dbReference type="Rhea" id="RHEA-COMP:10136"/>
        <dbReference type="Rhea" id="RHEA-COMP:20101"/>
        <dbReference type="ChEBI" id="CHEBI:15378"/>
        <dbReference type="ChEBI" id="CHEBI:30616"/>
        <dbReference type="ChEBI" id="CHEBI:46858"/>
        <dbReference type="ChEBI" id="CHEBI:61978"/>
        <dbReference type="ChEBI" id="CHEBI:456216"/>
        <dbReference type="EC" id="2.7.10.1"/>
    </reaction>
</comment>
<dbReference type="OrthoDB" id="2413561at2759"/>
<dbReference type="SUPFAM" id="SSF56112">
    <property type="entry name" value="Protein kinase-like (PK-like)"/>
    <property type="match status" value="1"/>
</dbReference>
<dbReference type="PRINTS" id="PR00109">
    <property type="entry name" value="TYRKINASE"/>
</dbReference>
<feature type="domain" description="Protein kinase" evidence="11">
    <location>
        <begin position="86"/>
        <end position="355"/>
    </location>
</feature>
<dbReference type="InterPro" id="IPR050122">
    <property type="entry name" value="RTK"/>
</dbReference>
<protein>
    <recommendedName>
        <fullName evidence="9">Tyrosine-protein kinase receptor</fullName>
        <ecNumber evidence="9">2.7.10.1</ecNumber>
    </recommendedName>
</protein>
<organism evidence="12 13">
    <name type="scientific">Desmophyllum pertusum</name>
    <dbReference type="NCBI Taxonomy" id="174260"/>
    <lineage>
        <taxon>Eukaryota</taxon>
        <taxon>Metazoa</taxon>
        <taxon>Cnidaria</taxon>
        <taxon>Anthozoa</taxon>
        <taxon>Hexacorallia</taxon>
        <taxon>Scleractinia</taxon>
        <taxon>Caryophylliina</taxon>
        <taxon>Caryophylliidae</taxon>
        <taxon>Desmophyllum</taxon>
    </lineage>
</organism>
<evidence type="ECO:0000256" key="4">
    <source>
        <dbReference type="ARBA" id="ARBA00022777"/>
    </source>
</evidence>
<evidence type="ECO:0000313" key="13">
    <source>
        <dbReference type="Proteomes" id="UP001163046"/>
    </source>
</evidence>
<evidence type="ECO:0000259" key="11">
    <source>
        <dbReference type="PROSITE" id="PS50011"/>
    </source>
</evidence>
<dbReference type="Proteomes" id="UP001163046">
    <property type="component" value="Unassembled WGS sequence"/>
</dbReference>